<keyword evidence="3" id="KW-1185">Reference proteome</keyword>
<dbReference type="SUPFAM" id="SSF47413">
    <property type="entry name" value="lambda repressor-like DNA-binding domains"/>
    <property type="match status" value="1"/>
</dbReference>
<proteinExistence type="predicted"/>
<evidence type="ECO:0000313" key="3">
    <source>
        <dbReference type="Proteomes" id="UP000028058"/>
    </source>
</evidence>
<comment type="caution">
    <text evidence="2">The sequence shown here is derived from an EMBL/GenBank/DDBJ whole genome shotgun (WGS) entry which is preliminary data.</text>
</comment>
<evidence type="ECO:0000313" key="2">
    <source>
        <dbReference type="EMBL" id="RKM95311.1"/>
    </source>
</evidence>
<dbReference type="AlphaFoldDB" id="A0A3M8F3Y2"/>
<dbReference type="PANTHER" id="PTHR35010">
    <property type="entry name" value="BLL4672 PROTEIN-RELATED"/>
    <property type="match status" value="1"/>
</dbReference>
<dbReference type="GO" id="GO:0003677">
    <property type="term" value="F:DNA binding"/>
    <property type="evidence" value="ECO:0007669"/>
    <property type="project" value="InterPro"/>
</dbReference>
<dbReference type="Gene3D" id="3.30.450.180">
    <property type="match status" value="1"/>
</dbReference>
<dbReference type="Pfam" id="PF17765">
    <property type="entry name" value="MLTR_LBD"/>
    <property type="match status" value="1"/>
</dbReference>
<protein>
    <submittedName>
        <fullName evidence="2">XRE family transcriptional regulator</fullName>
    </submittedName>
</protein>
<dbReference type="Pfam" id="PF13560">
    <property type="entry name" value="HTH_31"/>
    <property type="match status" value="1"/>
</dbReference>
<dbReference type="PROSITE" id="PS50943">
    <property type="entry name" value="HTH_CROC1"/>
    <property type="match status" value="1"/>
</dbReference>
<dbReference type="InterPro" id="IPR010982">
    <property type="entry name" value="Lambda_DNA-bd_dom_sf"/>
</dbReference>
<dbReference type="PANTHER" id="PTHR35010:SF2">
    <property type="entry name" value="BLL4672 PROTEIN"/>
    <property type="match status" value="1"/>
</dbReference>
<evidence type="ECO:0000259" key="1">
    <source>
        <dbReference type="PROSITE" id="PS50943"/>
    </source>
</evidence>
<reference evidence="2 3" key="1">
    <citation type="journal article" date="2014" name="Genome Announc.">
        <title>Draft Genome Sequence of Streptomyces fradiae ATCC 19609, a Strain Highly Sensitive to Antibiotics.</title>
        <authorList>
            <person name="Bekker O.B."/>
            <person name="Klimina K.M."/>
            <person name="Vatlin A.A."/>
            <person name="Zakharevich N.V."/>
            <person name="Kasianov A.S."/>
            <person name="Danilenko V.N."/>
        </authorList>
    </citation>
    <scope>NUCLEOTIDE SEQUENCE [LARGE SCALE GENOMIC DNA]</scope>
    <source>
        <strain evidence="2 3">ATCC 19609</strain>
    </source>
</reference>
<dbReference type="SMART" id="SM00530">
    <property type="entry name" value="HTH_XRE"/>
    <property type="match status" value="1"/>
</dbReference>
<dbReference type="CDD" id="cd00093">
    <property type="entry name" value="HTH_XRE"/>
    <property type="match status" value="1"/>
</dbReference>
<gene>
    <name evidence="2" type="ORF">SFRA_014630</name>
</gene>
<dbReference type="InterPro" id="IPR001387">
    <property type="entry name" value="Cro/C1-type_HTH"/>
</dbReference>
<organism evidence="2 3">
    <name type="scientific">Streptomyces xinghaiensis</name>
    <dbReference type="NCBI Taxonomy" id="1038928"/>
    <lineage>
        <taxon>Bacteria</taxon>
        <taxon>Bacillati</taxon>
        <taxon>Actinomycetota</taxon>
        <taxon>Actinomycetes</taxon>
        <taxon>Kitasatosporales</taxon>
        <taxon>Streptomycetaceae</taxon>
        <taxon>Streptomyces</taxon>
    </lineage>
</organism>
<dbReference type="EMBL" id="JNAD02000006">
    <property type="protein sequence ID" value="RKM95311.1"/>
    <property type="molecule type" value="Genomic_DNA"/>
</dbReference>
<feature type="domain" description="HTH cro/C1-type" evidence="1">
    <location>
        <begin position="67"/>
        <end position="118"/>
    </location>
</feature>
<dbReference type="Proteomes" id="UP000028058">
    <property type="component" value="Unassembled WGS sequence"/>
</dbReference>
<dbReference type="OrthoDB" id="3542608at2"/>
<sequence length="316" mass="34684">MRFSLRATGRDRESPPRRGVCQYQAVRRGTADNGGVNDDPAALGRALRHWRDRTRPEDLGLPLGGVRRAPGLRREELAQLAGLSVDYVIRLERGRATSPSPQVLASLARTLRLTATERDHLYLLAGQAPPTTGQVSPHLPPSVQRLLDQLDGSPLSVHDAAWNLISWNPLWAALMGDPSPWRRRDRNIAWRHFTHQPTRVTHTPGQEDRFETALVSDLRSSAARYPKDARLTALIRDLRGTGARFDDLWHSHAVGFHTTDSKTVHHPDLGPVTVDCDTLTVPGADLRIAVCSPPAGTAAAGQFALLNTLGTRGVLS</sequence>
<dbReference type="Gene3D" id="1.10.260.40">
    <property type="entry name" value="lambda repressor-like DNA-binding domains"/>
    <property type="match status" value="1"/>
</dbReference>
<name>A0A3M8F3Y2_9ACTN</name>
<dbReference type="InterPro" id="IPR041413">
    <property type="entry name" value="MLTR_LBD"/>
</dbReference>
<accession>A0A3M8F3Y2</accession>